<organism evidence="5 6">
    <name type="scientific">Enterococcus rivorum</name>
    <dbReference type="NCBI Taxonomy" id="762845"/>
    <lineage>
        <taxon>Bacteria</taxon>
        <taxon>Bacillati</taxon>
        <taxon>Bacillota</taxon>
        <taxon>Bacilli</taxon>
        <taxon>Lactobacillales</taxon>
        <taxon>Enterococcaceae</taxon>
        <taxon>Enterococcus</taxon>
    </lineage>
</organism>
<dbReference type="InterPro" id="IPR000835">
    <property type="entry name" value="HTH_MarR-typ"/>
</dbReference>
<name>A0A1E5KXP4_9ENTE</name>
<proteinExistence type="predicted"/>
<accession>A0A1E5KXP4</accession>
<dbReference type="RefSeq" id="WP_069698442.1">
    <property type="nucleotide sequence ID" value="NZ_JAGGMA010000021.1"/>
</dbReference>
<dbReference type="AlphaFoldDB" id="A0A1E5KXP4"/>
<dbReference type="OrthoDB" id="2293546at2"/>
<dbReference type="SUPFAM" id="SSF46785">
    <property type="entry name" value="Winged helix' DNA-binding domain"/>
    <property type="match status" value="1"/>
</dbReference>
<keyword evidence="6" id="KW-1185">Reference proteome</keyword>
<keyword evidence="2" id="KW-0238">DNA-binding</keyword>
<evidence type="ECO:0000259" key="4">
    <source>
        <dbReference type="PROSITE" id="PS50995"/>
    </source>
</evidence>
<dbReference type="Gene3D" id="1.10.10.10">
    <property type="entry name" value="Winged helix-like DNA-binding domain superfamily/Winged helix DNA-binding domain"/>
    <property type="match status" value="1"/>
</dbReference>
<dbReference type="PANTHER" id="PTHR42756">
    <property type="entry name" value="TRANSCRIPTIONAL REGULATOR, MARR"/>
    <property type="match status" value="1"/>
</dbReference>
<evidence type="ECO:0000256" key="2">
    <source>
        <dbReference type="ARBA" id="ARBA00023125"/>
    </source>
</evidence>
<comment type="caution">
    <text evidence="5">The sequence shown here is derived from an EMBL/GenBank/DDBJ whole genome shotgun (WGS) entry which is preliminary data.</text>
</comment>
<dbReference type="EMBL" id="MIEK01000019">
    <property type="protein sequence ID" value="OEH82614.1"/>
    <property type="molecule type" value="Genomic_DNA"/>
</dbReference>
<reference evidence="5 6" key="1">
    <citation type="submission" date="2016-09" db="EMBL/GenBank/DDBJ databases">
        <authorList>
            <person name="Capua I."/>
            <person name="De Benedictis P."/>
            <person name="Joannis T."/>
            <person name="Lombin L.H."/>
            <person name="Cattoli G."/>
        </authorList>
    </citation>
    <scope>NUCLEOTIDE SEQUENCE [LARGE SCALE GENOMIC DNA]</scope>
    <source>
        <strain evidence="5 6">LMG 25899</strain>
    </source>
</reference>
<dbReference type="Proteomes" id="UP000095256">
    <property type="component" value="Unassembled WGS sequence"/>
</dbReference>
<sequence length="142" mass="16873">MLPELIDEFYNKLAINFYRNAIEHQKFEGVSTLSSTDMSTLEIVYLLNRPTYSEVTDFLKISTSNANYRINKLITKGYLKREQDPTDKRRYFLNVTEKFMDYYCVNDSLLEQVVKNVRNRVRKEDLEQFESTLAIIIEEMSD</sequence>
<dbReference type="GO" id="GO:0003677">
    <property type="term" value="F:DNA binding"/>
    <property type="evidence" value="ECO:0007669"/>
    <property type="project" value="UniProtKB-KW"/>
</dbReference>
<evidence type="ECO:0000313" key="6">
    <source>
        <dbReference type="Proteomes" id="UP000095256"/>
    </source>
</evidence>
<dbReference type="PANTHER" id="PTHR42756:SF1">
    <property type="entry name" value="TRANSCRIPTIONAL REPRESSOR OF EMRAB OPERON"/>
    <property type="match status" value="1"/>
</dbReference>
<dbReference type="InterPro" id="IPR036390">
    <property type="entry name" value="WH_DNA-bd_sf"/>
</dbReference>
<evidence type="ECO:0000313" key="5">
    <source>
        <dbReference type="EMBL" id="OEH82614.1"/>
    </source>
</evidence>
<dbReference type="STRING" id="762845.BCR26_12795"/>
<dbReference type="SMART" id="SM00347">
    <property type="entry name" value="HTH_MARR"/>
    <property type="match status" value="1"/>
</dbReference>
<dbReference type="GO" id="GO:0003700">
    <property type="term" value="F:DNA-binding transcription factor activity"/>
    <property type="evidence" value="ECO:0007669"/>
    <property type="project" value="InterPro"/>
</dbReference>
<keyword evidence="3" id="KW-0804">Transcription</keyword>
<feature type="domain" description="HTH marR-type" evidence="4">
    <location>
        <begin position="1"/>
        <end position="138"/>
    </location>
</feature>
<dbReference type="InterPro" id="IPR036388">
    <property type="entry name" value="WH-like_DNA-bd_sf"/>
</dbReference>
<gene>
    <name evidence="5" type="ORF">BCR26_12795</name>
</gene>
<dbReference type="PROSITE" id="PS50995">
    <property type="entry name" value="HTH_MARR_2"/>
    <property type="match status" value="1"/>
</dbReference>
<keyword evidence="1" id="KW-0805">Transcription regulation</keyword>
<evidence type="ECO:0000256" key="3">
    <source>
        <dbReference type="ARBA" id="ARBA00023163"/>
    </source>
</evidence>
<dbReference type="Pfam" id="PF13463">
    <property type="entry name" value="HTH_27"/>
    <property type="match status" value="1"/>
</dbReference>
<evidence type="ECO:0000256" key="1">
    <source>
        <dbReference type="ARBA" id="ARBA00023015"/>
    </source>
</evidence>
<protein>
    <recommendedName>
        <fullName evidence="4">HTH marR-type domain-containing protein</fullName>
    </recommendedName>
</protein>